<gene>
    <name evidence="2" type="ORF">DAMO_2210</name>
</gene>
<protein>
    <submittedName>
        <fullName evidence="2">Uncharacterized protein</fullName>
    </submittedName>
</protein>
<proteinExistence type="predicted"/>
<sequence>MHHKNPPNPPLKKGETEDFSRGVGLRDANPTYGLMDSIDTTDTTNALLGELRREP</sequence>
<name>D5MHW9_METO1</name>
<reference evidence="2 3" key="1">
    <citation type="journal article" date="2010" name="Nature">
        <title>Nitrite-driven anaerobic methane oxidation by oxygenic bacteria.</title>
        <authorList>
            <person name="Ettwig K.F."/>
            <person name="Butler M.K."/>
            <person name="Le Paslier D."/>
            <person name="Pelletier E."/>
            <person name="Mangenot S."/>
            <person name="Kuypers M.M.M."/>
            <person name="Schreiber F."/>
            <person name="Dutilh B.E."/>
            <person name="Zedelius J."/>
            <person name="de Beer D."/>
            <person name="Gloerich J."/>
            <person name="Wessels H.J.C.T."/>
            <person name="van Allen T."/>
            <person name="Luesken F."/>
            <person name="Wu M."/>
            <person name="van de Pas-Schoonen K.T."/>
            <person name="Op den Camp H.J.M."/>
            <person name="Janssen-Megens E.M."/>
            <person name="Francoijs K-J."/>
            <person name="Stunnenberg H."/>
            <person name="Weissenbach J."/>
            <person name="Jetten M.S.M."/>
            <person name="Strous M."/>
        </authorList>
    </citation>
    <scope>NUCLEOTIDE SEQUENCE [LARGE SCALE GENOMIC DNA]</scope>
</reference>
<dbReference type="KEGG" id="mox:DAMO_2210"/>
<feature type="region of interest" description="Disordered" evidence="1">
    <location>
        <begin position="1"/>
        <end position="55"/>
    </location>
</feature>
<evidence type="ECO:0000313" key="3">
    <source>
        <dbReference type="Proteomes" id="UP000006898"/>
    </source>
</evidence>
<feature type="compositionally biased region" description="Pro residues" evidence="1">
    <location>
        <begin position="1"/>
        <end position="10"/>
    </location>
</feature>
<dbReference type="AlphaFoldDB" id="D5MHW9"/>
<organism evidence="2 3">
    <name type="scientific">Methylomirabilis oxygeniifera</name>
    <dbReference type="NCBI Taxonomy" id="671143"/>
    <lineage>
        <taxon>Bacteria</taxon>
        <taxon>Candidatus Methylomirabilota</taxon>
        <taxon>Candidatus Methylomirabilia</taxon>
        <taxon>Candidatus Methylomirabilales</taxon>
        <taxon>Candidatus Methylomirabilaceae</taxon>
        <taxon>Candidatus Methylomirabilis</taxon>
    </lineage>
</organism>
<evidence type="ECO:0000256" key="1">
    <source>
        <dbReference type="SAM" id="MobiDB-lite"/>
    </source>
</evidence>
<dbReference type="Proteomes" id="UP000006898">
    <property type="component" value="Chromosome"/>
</dbReference>
<dbReference type="STRING" id="671143.DAMO_2210"/>
<dbReference type="HOGENOM" id="CLU_3023482_0_0_0"/>
<evidence type="ECO:0000313" key="2">
    <source>
        <dbReference type="EMBL" id="CBE69260.1"/>
    </source>
</evidence>
<accession>D5MHW9</accession>
<dbReference type="EMBL" id="FP565575">
    <property type="protein sequence ID" value="CBE69260.1"/>
    <property type="molecule type" value="Genomic_DNA"/>
</dbReference>